<name>A0A9D3Y1C7_DREPO</name>
<reference evidence="1" key="2">
    <citation type="submission" date="2020-11" db="EMBL/GenBank/DDBJ databases">
        <authorList>
            <person name="McCartney M.A."/>
            <person name="Auch B."/>
            <person name="Kono T."/>
            <person name="Mallez S."/>
            <person name="Becker A."/>
            <person name="Gohl D.M."/>
            <person name="Silverstein K.A.T."/>
            <person name="Koren S."/>
            <person name="Bechman K.B."/>
            <person name="Herman A."/>
            <person name="Abrahante J.E."/>
            <person name="Garbe J."/>
        </authorList>
    </citation>
    <scope>NUCLEOTIDE SEQUENCE</scope>
    <source>
        <strain evidence="1">Duluth1</strain>
        <tissue evidence="1">Whole animal</tissue>
    </source>
</reference>
<comment type="caution">
    <text evidence="1">The sequence shown here is derived from an EMBL/GenBank/DDBJ whole genome shotgun (WGS) entry which is preliminary data.</text>
</comment>
<evidence type="ECO:0000313" key="1">
    <source>
        <dbReference type="EMBL" id="KAH3690842.1"/>
    </source>
</evidence>
<protein>
    <submittedName>
        <fullName evidence="1">Uncharacterized protein</fullName>
    </submittedName>
</protein>
<evidence type="ECO:0000313" key="2">
    <source>
        <dbReference type="Proteomes" id="UP000828390"/>
    </source>
</evidence>
<sequence>MYTICSEERMALMVKRLTTVRAAVDIRLGDFAYTTPLQVHGFTTHCFLYCEIGDAGLNCHNEPSQLAVADERISIEITGKTIYFYMKLLSTNLLPLNNST</sequence>
<dbReference type="EMBL" id="JAIWYP010000052">
    <property type="protein sequence ID" value="KAH3690842.1"/>
    <property type="molecule type" value="Genomic_DNA"/>
</dbReference>
<gene>
    <name evidence="1" type="ORF">DPMN_190620</name>
</gene>
<keyword evidence="2" id="KW-1185">Reference proteome</keyword>
<reference evidence="1" key="1">
    <citation type="journal article" date="2019" name="bioRxiv">
        <title>The Genome of the Zebra Mussel, Dreissena polymorpha: A Resource for Invasive Species Research.</title>
        <authorList>
            <person name="McCartney M.A."/>
            <person name="Auch B."/>
            <person name="Kono T."/>
            <person name="Mallez S."/>
            <person name="Zhang Y."/>
            <person name="Obille A."/>
            <person name="Becker A."/>
            <person name="Abrahante J.E."/>
            <person name="Garbe J."/>
            <person name="Badalamenti J.P."/>
            <person name="Herman A."/>
            <person name="Mangelson H."/>
            <person name="Liachko I."/>
            <person name="Sullivan S."/>
            <person name="Sone E.D."/>
            <person name="Koren S."/>
            <person name="Silverstein K.A.T."/>
            <person name="Beckman K.B."/>
            <person name="Gohl D.M."/>
        </authorList>
    </citation>
    <scope>NUCLEOTIDE SEQUENCE</scope>
    <source>
        <strain evidence="1">Duluth1</strain>
        <tissue evidence="1">Whole animal</tissue>
    </source>
</reference>
<proteinExistence type="predicted"/>
<dbReference type="Proteomes" id="UP000828390">
    <property type="component" value="Unassembled WGS sequence"/>
</dbReference>
<dbReference type="AlphaFoldDB" id="A0A9D3Y1C7"/>
<organism evidence="1 2">
    <name type="scientific">Dreissena polymorpha</name>
    <name type="common">Zebra mussel</name>
    <name type="synonym">Mytilus polymorpha</name>
    <dbReference type="NCBI Taxonomy" id="45954"/>
    <lineage>
        <taxon>Eukaryota</taxon>
        <taxon>Metazoa</taxon>
        <taxon>Spiralia</taxon>
        <taxon>Lophotrochozoa</taxon>
        <taxon>Mollusca</taxon>
        <taxon>Bivalvia</taxon>
        <taxon>Autobranchia</taxon>
        <taxon>Heteroconchia</taxon>
        <taxon>Euheterodonta</taxon>
        <taxon>Imparidentia</taxon>
        <taxon>Neoheterodontei</taxon>
        <taxon>Myida</taxon>
        <taxon>Dreissenoidea</taxon>
        <taxon>Dreissenidae</taxon>
        <taxon>Dreissena</taxon>
    </lineage>
</organism>
<accession>A0A9D3Y1C7</accession>